<dbReference type="KEGG" id="kmn:HW532_16015"/>
<proteinExistence type="predicted"/>
<dbReference type="RefSeq" id="WP_213161427.1">
    <property type="nucleotide sequence ID" value="NZ_CP058214.1"/>
</dbReference>
<dbReference type="InterPro" id="IPR011042">
    <property type="entry name" value="6-blade_b-propeller_TolB-like"/>
</dbReference>
<protein>
    <submittedName>
        <fullName evidence="1">Uncharacterized protein</fullName>
    </submittedName>
</protein>
<keyword evidence="2" id="KW-1185">Reference proteome</keyword>
<dbReference type="SUPFAM" id="SSF101898">
    <property type="entry name" value="NHL repeat"/>
    <property type="match status" value="1"/>
</dbReference>
<dbReference type="Gene3D" id="2.120.10.30">
    <property type="entry name" value="TolB, C-terminal domain"/>
    <property type="match status" value="1"/>
</dbReference>
<reference evidence="1 2" key="1">
    <citation type="submission" date="2020-06" db="EMBL/GenBank/DDBJ databases">
        <title>Genome sequence of 2 isolates from Red Sea Mangroves.</title>
        <authorList>
            <person name="Sefrji F."/>
            <person name="Michoud G."/>
            <person name="Merlino G."/>
            <person name="Daffonchio D."/>
        </authorList>
    </citation>
    <scope>NUCLEOTIDE SEQUENCE [LARGE SCALE GENOMIC DNA]</scope>
    <source>
        <strain evidence="1 2">R1DC25</strain>
    </source>
</reference>
<accession>A0A7S8C638</accession>
<dbReference type="AlphaFoldDB" id="A0A7S8C638"/>
<evidence type="ECO:0000313" key="1">
    <source>
        <dbReference type="EMBL" id="QPC44064.1"/>
    </source>
</evidence>
<dbReference type="Proteomes" id="UP000593594">
    <property type="component" value="Chromosome"/>
</dbReference>
<organism evidence="1 2">
    <name type="scientific">Kaustia mangrovi</name>
    <dbReference type="NCBI Taxonomy" id="2593653"/>
    <lineage>
        <taxon>Bacteria</taxon>
        <taxon>Pseudomonadati</taxon>
        <taxon>Pseudomonadota</taxon>
        <taxon>Alphaproteobacteria</taxon>
        <taxon>Hyphomicrobiales</taxon>
        <taxon>Parvibaculaceae</taxon>
        <taxon>Kaustia</taxon>
    </lineage>
</organism>
<dbReference type="EMBL" id="CP058214">
    <property type="protein sequence ID" value="QPC44064.1"/>
    <property type="molecule type" value="Genomic_DNA"/>
</dbReference>
<name>A0A7S8C638_9HYPH</name>
<gene>
    <name evidence="1" type="ORF">HW532_16015</name>
</gene>
<sequence length="136" mass="13679">MDPATGRHEVLADGFSTPVGVVQMPDGSIVVSQYGGRLTRVAPGGDREELGASFVRPGVGILADGENAVIAVDYGGGSVRRVAFDGTATVVATDVGGSPVALGRDGDGALLVGSWGDGRIYRIPDTAAEHDASAAE</sequence>
<evidence type="ECO:0000313" key="2">
    <source>
        <dbReference type="Proteomes" id="UP000593594"/>
    </source>
</evidence>